<organism evidence="3">
    <name type="scientific">Micromonas pusilla (strain CCMP1545)</name>
    <name type="common">Picoplanktonic green alga</name>
    <dbReference type="NCBI Taxonomy" id="564608"/>
    <lineage>
        <taxon>Eukaryota</taxon>
        <taxon>Viridiplantae</taxon>
        <taxon>Chlorophyta</taxon>
        <taxon>Mamiellophyceae</taxon>
        <taxon>Mamiellales</taxon>
        <taxon>Mamiellaceae</taxon>
        <taxon>Micromonas</taxon>
    </lineage>
</organism>
<evidence type="ECO:0000313" key="3">
    <source>
        <dbReference type="Proteomes" id="UP000001876"/>
    </source>
</evidence>
<dbReference type="RefSeq" id="XP_003058740.1">
    <property type="nucleotide sequence ID" value="XM_003058694.1"/>
</dbReference>
<keyword evidence="1" id="KW-0732">Signal</keyword>
<name>C1MSU6_MICPC</name>
<feature type="chain" id="PRO_5002910466" evidence="1">
    <location>
        <begin position="32"/>
        <end position="360"/>
    </location>
</feature>
<dbReference type="EMBL" id="GG663739">
    <property type="protein sequence ID" value="EEH57195.1"/>
    <property type="molecule type" value="Genomic_DNA"/>
</dbReference>
<feature type="signal peptide" evidence="1">
    <location>
        <begin position="1"/>
        <end position="31"/>
    </location>
</feature>
<dbReference type="GeneID" id="9683830"/>
<dbReference type="Proteomes" id="UP000001876">
    <property type="component" value="Unassembled WGS sequence"/>
</dbReference>
<sequence length="360" mass="37804">MAGPRRSRLAARRRTIARCCACVVLALAALAARPTARGVGDARERARRRASVDPSLLEEWSRSRLPPKCSRALSGSVDAASGSWALSHVASRSKLYAAMDAELTERGLTAFDDAGGARTQGSGVDDLFAFDRVTGLARAKLTRLDVAVRAIVLPLPRRSRAAFRMRRATRAVVAAAGYHDGRDAWLQDPDAYHFSMFHASHHLAPTPASAAEVEAEMRAVARVVRGACAMTATIERVVATPSGSVVALWNLAGGSEPSAFRDALRAALPNAPAAQIVSDEHIMHTTLARLLRPPPGAGGDAAAATAAAAAIARQLTERLCGVEVTLPIAWFVQERDKLALALGGAHDATPTTFDACGGGG</sequence>
<dbReference type="OrthoDB" id="498745at2759"/>
<dbReference type="STRING" id="564608.C1MSU6"/>
<reference evidence="2 3" key="1">
    <citation type="journal article" date="2009" name="Science">
        <title>Green evolution and dynamic adaptations revealed by genomes of the marine picoeukaryotes Micromonas.</title>
        <authorList>
            <person name="Worden A.Z."/>
            <person name="Lee J.H."/>
            <person name="Mock T."/>
            <person name="Rouze P."/>
            <person name="Simmons M.P."/>
            <person name="Aerts A.L."/>
            <person name="Allen A.E."/>
            <person name="Cuvelier M.L."/>
            <person name="Derelle E."/>
            <person name="Everett M.V."/>
            <person name="Foulon E."/>
            <person name="Grimwood J."/>
            <person name="Gundlach H."/>
            <person name="Henrissat B."/>
            <person name="Napoli C."/>
            <person name="McDonald S.M."/>
            <person name="Parker M.S."/>
            <person name="Rombauts S."/>
            <person name="Salamov A."/>
            <person name="Von Dassow P."/>
            <person name="Badger J.H."/>
            <person name="Coutinho P.M."/>
            <person name="Demir E."/>
            <person name="Dubchak I."/>
            <person name="Gentemann C."/>
            <person name="Eikrem W."/>
            <person name="Gready J.E."/>
            <person name="John U."/>
            <person name="Lanier W."/>
            <person name="Lindquist E.A."/>
            <person name="Lucas S."/>
            <person name="Mayer K.F."/>
            <person name="Moreau H."/>
            <person name="Not F."/>
            <person name="Otillar R."/>
            <person name="Panaud O."/>
            <person name="Pangilinan J."/>
            <person name="Paulsen I."/>
            <person name="Piegu B."/>
            <person name="Poliakov A."/>
            <person name="Robbens S."/>
            <person name="Schmutz J."/>
            <person name="Toulza E."/>
            <person name="Wyss T."/>
            <person name="Zelensky A."/>
            <person name="Zhou K."/>
            <person name="Armbrust E.V."/>
            <person name="Bhattacharya D."/>
            <person name="Goodenough U.W."/>
            <person name="Van de Peer Y."/>
            <person name="Grigoriev I.V."/>
        </authorList>
    </citation>
    <scope>NUCLEOTIDE SEQUENCE [LARGE SCALE GENOMIC DNA]</scope>
    <source>
        <strain evidence="2 3">CCMP1545</strain>
    </source>
</reference>
<dbReference type="AlphaFoldDB" id="C1MSU6"/>
<gene>
    <name evidence="2" type="ORF">MICPUCDRAFT_47229</name>
</gene>
<dbReference type="eggNOG" id="ENOG502QQ1I">
    <property type="taxonomic scope" value="Eukaryota"/>
</dbReference>
<evidence type="ECO:0000313" key="2">
    <source>
        <dbReference type="EMBL" id="EEH57195.1"/>
    </source>
</evidence>
<dbReference type="OMA" id="PVNIRAN"/>
<dbReference type="PANTHER" id="PTHR37204:SF1">
    <property type="entry name" value="TRANSMEMBRANE PROTEIN"/>
    <property type="match status" value="1"/>
</dbReference>
<dbReference type="PANTHER" id="PTHR37204">
    <property type="entry name" value="TRANSMEMBRANE PROTEIN"/>
    <property type="match status" value="1"/>
</dbReference>
<accession>C1MSU6</accession>
<dbReference type="KEGG" id="mpp:MICPUCDRAFT_47229"/>
<proteinExistence type="predicted"/>
<keyword evidence="3" id="KW-1185">Reference proteome</keyword>
<protein>
    <submittedName>
        <fullName evidence="2">Predicted protein</fullName>
    </submittedName>
</protein>
<evidence type="ECO:0000256" key="1">
    <source>
        <dbReference type="SAM" id="SignalP"/>
    </source>
</evidence>